<reference evidence="2" key="2">
    <citation type="submission" date="2015-01" db="EMBL/GenBank/DDBJ databases">
        <title>Evolutionary Origins and Diversification of the Mycorrhizal Mutualists.</title>
        <authorList>
            <consortium name="DOE Joint Genome Institute"/>
            <consortium name="Mycorrhizal Genomics Consortium"/>
            <person name="Kohler A."/>
            <person name="Kuo A."/>
            <person name="Nagy L.G."/>
            <person name="Floudas D."/>
            <person name="Copeland A."/>
            <person name="Barry K.W."/>
            <person name="Cichocki N."/>
            <person name="Veneault-Fourrey C."/>
            <person name="LaButti K."/>
            <person name="Lindquist E.A."/>
            <person name="Lipzen A."/>
            <person name="Lundell T."/>
            <person name="Morin E."/>
            <person name="Murat C."/>
            <person name="Riley R."/>
            <person name="Ohm R."/>
            <person name="Sun H."/>
            <person name="Tunlid A."/>
            <person name="Henrissat B."/>
            <person name="Grigoriev I.V."/>
            <person name="Hibbett D.S."/>
            <person name="Martin F."/>
        </authorList>
    </citation>
    <scope>NUCLEOTIDE SEQUENCE [LARGE SCALE GENOMIC DNA]</scope>
    <source>
        <strain evidence="2">MUT 4182</strain>
    </source>
</reference>
<dbReference type="HOGENOM" id="CLU_179511_0_0_1"/>
<dbReference type="AlphaFoldDB" id="A0A0C3QMX4"/>
<dbReference type="EMBL" id="KN822943">
    <property type="protein sequence ID" value="KIO34435.1"/>
    <property type="molecule type" value="Genomic_DNA"/>
</dbReference>
<protein>
    <submittedName>
        <fullName evidence="1">Uncharacterized protein</fullName>
    </submittedName>
</protein>
<organism evidence="1 2">
    <name type="scientific">Tulasnella calospora MUT 4182</name>
    <dbReference type="NCBI Taxonomy" id="1051891"/>
    <lineage>
        <taxon>Eukaryota</taxon>
        <taxon>Fungi</taxon>
        <taxon>Dikarya</taxon>
        <taxon>Basidiomycota</taxon>
        <taxon>Agaricomycotina</taxon>
        <taxon>Agaricomycetes</taxon>
        <taxon>Cantharellales</taxon>
        <taxon>Tulasnellaceae</taxon>
        <taxon>Tulasnella</taxon>
    </lineage>
</organism>
<evidence type="ECO:0000313" key="1">
    <source>
        <dbReference type="EMBL" id="KIO34435.1"/>
    </source>
</evidence>
<dbReference type="OrthoDB" id="3200822at2759"/>
<keyword evidence="2" id="KW-1185">Reference proteome</keyword>
<evidence type="ECO:0000313" key="2">
    <source>
        <dbReference type="Proteomes" id="UP000054248"/>
    </source>
</evidence>
<sequence>MESLGAGRIRFTSYRKDNTWMLDPEEEVPSDFVKTVSEHLVGLSDSGRLTFYLAPEEEEYISYGVYNTDIDDTEQRFPFICPFSGIIGSVAETGHLFIWRLE</sequence>
<proteinExistence type="predicted"/>
<dbReference type="Proteomes" id="UP000054248">
    <property type="component" value="Unassembled WGS sequence"/>
</dbReference>
<accession>A0A0C3QMX4</accession>
<name>A0A0C3QMX4_9AGAM</name>
<reference evidence="1 2" key="1">
    <citation type="submission" date="2014-04" db="EMBL/GenBank/DDBJ databases">
        <authorList>
            <consortium name="DOE Joint Genome Institute"/>
            <person name="Kuo A."/>
            <person name="Girlanda M."/>
            <person name="Perotto S."/>
            <person name="Kohler A."/>
            <person name="Nagy L.G."/>
            <person name="Floudas D."/>
            <person name="Copeland A."/>
            <person name="Barry K.W."/>
            <person name="Cichocki N."/>
            <person name="Veneault-Fourrey C."/>
            <person name="LaButti K."/>
            <person name="Lindquist E.A."/>
            <person name="Lipzen A."/>
            <person name="Lundell T."/>
            <person name="Morin E."/>
            <person name="Murat C."/>
            <person name="Sun H."/>
            <person name="Tunlid A."/>
            <person name="Henrissat B."/>
            <person name="Grigoriev I.V."/>
            <person name="Hibbett D.S."/>
            <person name="Martin F."/>
            <person name="Nordberg H.P."/>
            <person name="Cantor M.N."/>
            <person name="Hua S.X."/>
        </authorList>
    </citation>
    <scope>NUCLEOTIDE SEQUENCE [LARGE SCALE GENOMIC DNA]</scope>
    <source>
        <strain evidence="1 2">MUT 4182</strain>
    </source>
</reference>
<gene>
    <name evidence="1" type="ORF">M407DRAFT_16952</name>
</gene>